<evidence type="ECO:0000313" key="3">
    <source>
        <dbReference type="EMBL" id="AYV75732.1"/>
    </source>
</evidence>
<name>A0A3G4ZLK6_9VIRU</name>
<feature type="region of interest" description="Disordered" evidence="1">
    <location>
        <begin position="173"/>
        <end position="210"/>
    </location>
</feature>
<feature type="transmembrane region" description="Helical" evidence="2">
    <location>
        <begin position="6"/>
        <end position="26"/>
    </location>
</feature>
<keyword evidence="2" id="KW-0472">Membrane</keyword>
<organism evidence="3">
    <name type="scientific">Terrestrivirus sp</name>
    <dbReference type="NCBI Taxonomy" id="2487775"/>
    <lineage>
        <taxon>Viruses</taxon>
        <taxon>Varidnaviria</taxon>
        <taxon>Bamfordvirae</taxon>
        <taxon>Nucleocytoviricota</taxon>
        <taxon>Megaviricetes</taxon>
        <taxon>Imitervirales</taxon>
        <taxon>Mimiviridae</taxon>
        <taxon>Klosneuvirinae</taxon>
    </lineage>
</organism>
<accession>A0A3G4ZLK6</accession>
<proteinExistence type="predicted"/>
<sequence>MGNNLIYKILQYTAQILAIFLIFKFLPELTNGNIGAKLTNVDILMITAIIMLIYILFENLCGVYSYTENNMTQNDKINMCSSICSIDKSEKKTGEIKEHMDNVFSDLESGITGGAINLSAIKLEDPTRGVSSTDIIVNKNPNNLYGGNLPNPYLNPYVNAASIGGPSGVSAPYASKPEQYSSSQTVPSIQQTQSKKLSSYPANPSTYNANQMNLTNQLNQPVSPSSSSPLESARETIRASEIKKNNAFGKVNTNRFNPNVDNYSNALMGNIEAALADKYKELEQIRNIYELNLENKYEEEYNKNHQEPGKFLDQNKPQIERDGWRSCEGVVESDLGYDT</sequence>
<keyword evidence="2" id="KW-0812">Transmembrane</keyword>
<protein>
    <submittedName>
        <fullName evidence="3">Uncharacterized protein</fullName>
    </submittedName>
</protein>
<evidence type="ECO:0000256" key="1">
    <source>
        <dbReference type="SAM" id="MobiDB-lite"/>
    </source>
</evidence>
<gene>
    <name evidence="3" type="ORF">Terrestrivirus3_1</name>
</gene>
<feature type="transmembrane region" description="Helical" evidence="2">
    <location>
        <begin position="38"/>
        <end position="57"/>
    </location>
</feature>
<dbReference type="EMBL" id="MK071981">
    <property type="protein sequence ID" value="AYV75732.1"/>
    <property type="molecule type" value="Genomic_DNA"/>
</dbReference>
<feature type="compositionally biased region" description="Polar residues" evidence="1">
    <location>
        <begin position="178"/>
        <end position="210"/>
    </location>
</feature>
<reference evidence="3" key="1">
    <citation type="submission" date="2018-10" db="EMBL/GenBank/DDBJ databases">
        <title>Hidden diversity of soil giant viruses.</title>
        <authorList>
            <person name="Schulz F."/>
            <person name="Alteio L."/>
            <person name="Goudeau D."/>
            <person name="Ryan E.M."/>
            <person name="Malmstrom R.R."/>
            <person name="Blanchard J."/>
            <person name="Woyke T."/>
        </authorList>
    </citation>
    <scope>NUCLEOTIDE SEQUENCE</scope>
    <source>
        <strain evidence="3">TEV1</strain>
    </source>
</reference>
<evidence type="ECO:0000256" key="2">
    <source>
        <dbReference type="SAM" id="Phobius"/>
    </source>
</evidence>
<feature type="region of interest" description="Disordered" evidence="1">
    <location>
        <begin position="217"/>
        <end position="236"/>
    </location>
</feature>
<feature type="non-terminal residue" evidence="3">
    <location>
        <position position="339"/>
    </location>
</feature>
<keyword evidence="2" id="KW-1133">Transmembrane helix</keyword>